<accession>A0A1B1BJT7</accession>
<keyword evidence="2" id="KW-0812">Transmembrane</keyword>
<keyword evidence="2" id="KW-1133">Transmembrane helix</keyword>
<feature type="region of interest" description="Disordered" evidence="1">
    <location>
        <begin position="131"/>
        <end position="154"/>
    </location>
</feature>
<evidence type="ECO:0000313" key="3">
    <source>
        <dbReference type="EMBL" id="ANP72842.1"/>
    </source>
</evidence>
<dbReference type="RefSeq" id="WP_066595733.1">
    <property type="nucleotide sequence ID" value="NZ_CP016282.1"/>
</dbReference>
<proteinExistence type="predicted"/>
<name>A0A1B1BJT7_9MICO</name>
<dbReference type="KEGG" id="cart:PA27867_1889"/>
<reference evidence="3 4" key="1">
    <citation type="submission" date="2016-06" db="EMBL/GenBank/DDBJ databases">
        <title>Genome sequencing of Cryobacterium arcticum PAMC 27867.</title>
        <authorList>
            <person name="Lee J."/>
            <person name="Kim O.-S."/>
        </authorList>
    </citation>
    <scope>NUCLEOTIDE SEQUENCE [LARGE SCALE GENOMIC DNA]</scope>
    <source>
        <strain evidence="3 4">PAMC 27867</strain>
    </source>
</reference>
<sequence length="202" mass="20961">MLPSDLLTPTDDEFERVEARLLQTIDAQQTHRMHRHRAVAVVSAVLLVAGGGATAWVTLATPELRTTSAYCYSAPSTDSAFTQVGSPSDQIAPDGTVTPAVPIPDPADAALSNCAAVWAIDFFGGGTPVVQPPIDGEPATDGTPSGTETGADSAPEFVVPPLRACLRPDGVVAVFPVPPSDPNTDDAAGFCAELDLQLPYRP</sequence>
<organism evidence="3 4">
    <name type="scientific">Cryobacterium arcticum</name>
    <dbReference type="NCBI Taxonomy" id="670052"/>
    <lineage>
        <taxon>Bacteria</taxon>
        <taxon>Bacillati</taxon>
        <taxon>Actinomycetota</taxon>
        <taxon>Actinomycetes</taxon>
        <taxon>Micrococcales</taxon>
        <taxon>Microbacteriaceae</taxon>
        <taxon>Cryobacterium</taxon>
    </lineage>
</organism>
<dbReference type="Proteomes" id="UP000092582">
    <property type="component" value="Chromosome 1"/>
</dbReference>
<keyword evidence="4" id="KW-1185">Reference proteome</keyword>
<feature type="transmembrane region" description="Helical" evidence="2">
    <location>
        <begin position="38"/>
        <end position="59"/>
    </location>
</feature>
<keyword evidence="2" id="KW-0472">Membrane</keyword>
<evidence type="ECO:0000256" key="2">
    <source>
        <dbReference type="SAM" id="Phobius"/>
    </source>
</evidence>
<gene>
    <name evidence="3" type="ORF">PA27867_1889</name>
</gene>
<dbReference type="AlphaFoldDB" id="A0A1B1BJT7"/>
<protein>
    <submittedName>
        <fullName evidence="3">Uncharacterized protein</fullName>
    </submittedName>
</protein>
<dbReference type="EMBL" id="CP016282">
    <property type="protein sequence ID" value="ANP72842.1"/>
    <property type="molecule type" value="Genomic_DNA"/>
</dbReference>
<dbReference type="STRING" id="670052.PA27867_1889"/>
<dbReference type="OrthoDB" id="5116229at2"/>
<evidence type="ECO:0000313" key="4">
    <source>
        <dbReference type="Proteomes" id="UP000092582"/>
    </source>
</evidence>
<evidence type="ECO:0000256" key="1">
    <source>
        <dbReference type="SAM" id="MobiDB-lite"/>
    </source>
</evidence>